<gene>
    <name evidence="2" type="ORF">GCM10023352_00890</name>
</gene>
<dbReference type="EMBL" id="BAABKP010000001">
    <property type="protein sequence ID" value="GAA4787190.1"/>
    <property type="molecule type" value="Genomic_DNA"/>
</dbReference>
<comment type="caution">
    <text evidence="2">The sequence shown here is derived from an EMBL/GenBank/DDBJ whole genome shotgun (WGS) entry which is preliminary data.</text>
</comment>
<name>A0ABP9AWD1_9MICC</name>
<keyword evidence="1" id="KW-1133">Transmembrane helix</keyword>
<sequence>MKLKMLATATIVMGLATVISSLWSFFHPEEFGSSLGTTLLGFTMVLLVATTAISSRQHQQKSITDSLDITA</sequence>
<reference evidence="3" key="1">
    <citation type="journal article" date="2019" name="Int. J. Syst. Evol. Microbiol.">
        <title>The Global Catalogue of Microorganisms (GCM) 10K type strain sequencing project: providing services to taxonomists for standard genome sequencing and annotation.</title>
        <authorList>
            <consortium name="The Broad Institute Genomics Platform"/>
            <consortium name="The Broad Institute Genome Sequencing Center for Infectious Disease"/>
            <person name="Wu L."/>
            <person name="Ma J."/>
        </authorList>
    </citation>
    <scope>NUCLEOTIDE SEQUENCE [LARGE SCALE GENOMIC DNA]</scope>
    <source>
        <strain evidence="3">JCM 18541</strain>
    </source>
</reference>
<keyword evidence="1" id="KW-0812">Transmembrane</keyword>
<keyword evidence="3" id="KW-1185">Reference proteome</keyword>
<accession>A0ABP9AWD1</accession>
<keyword evidence="1" id="KW-0472">Membrane</keyword>
<evidence type="ECO:0000313" key="3">
    <source>
        <dbReference type="Proteomes" id="UP001500187"/>
    </source>
</evidence>
<feature type="transmembrane region" description="Helical" evidence="1">
    <location>
        <begin position="31"/>
        <end position="53"/>
    </location>
</feature>
<organism evidence="2 3">
    <name type="scientific">Rothia endophytica</name>
    <dbReference type="NCBI Taxonomy" id="1324766"/>
    <lineage>
        <taxon>Bacteria</taxon>
        <taxon>Bacillati</taxon>
        <taxon>Actinomycetota</taxon>
        <taxon>Actinomycetes</taxon>
        <taxon>Micrococcales</taxon>
        <taxon>Micrococcaceae</taxon>
        <taxon>Rothia</taxon>
    </lineage>
</organism>
<evidence type="ECO:0008006" key="4">
    <source>
        <dbReference type="Google" id="ProtNLM"/>
    </source>
</evidence>
<protein>
    <recommendedName>
        <fullName evidence="4">YiaAB two helix domain-containing protein</fullName>
    </recommendedName>
</protein>
<dbReference type="Proteomes" id="UP001500187">
    <property type="component" value="Unassembled WGS sequence"/>
</dbReference>
<evidence type="ECO:0000256" key="1">
    <source>
        <dbReference type="SAM" id="Phobius"/>
    </source>
</evidence>
<dbReference type="RefSeq" id="WP_345443294.1">
    <property type="nucleotide sequence ID" value="NZ_BAABKP010000001.1"/>
</dbReference>
<proteinExistence type="predicted"/>
<evidence type="ECO:0000313" key="2">
    <source>
        <dbReference type="EMBL" id="GAA4787190.1"/>
    </source>
</evidence>